<gene>
    <name evidence="1" type="ORF">MRB53_033327</name>
</gene>
<proteinExistence type="predicted"/>
<protein>
    <submittedName>
        <fullName evidence="1">Uncharacterized protein</fullName>
    </submittedName>
</protein>
<comment type="caution">
    <text evidence="1">The sequence shown here is derived from an EMBL/GenBank/DDBJ whole genome shotgun (WGS) entry which is preliminary data.</text>
</comment>
<sequence length="88" mass="9723">MLVIHVASNSIKSSHSIVSSTTIPWWVYLCGWSWSIVESSDDGIKGDPENRIGQESRVLSLSPCHNQAEIDSFQNNQSASPLRCFCAL</sequence>
<name>A0ACC2KVE7_PERAE</name>
<keyword evidence="2" id="KW-1185">Reference proteome</keyword>
<dbReference type="EMBL" id="CM056819">
    <property type="protein sequence ID" value="KAJ8624797.1"/>
    <property type="molecule type" value="Genomic_DNA"/>
</dbReference>
<accession>A0ACC2KVE7</accession>
<evidence type="ECO:0000313" key="1">
    <source>
        <dbReference type="EMBL" id="KAJ8624797.1"/>
    </source>
</evidence>
<dbReference type="Proteomes" id="UP001234297">
    <property type="component" value="Chromosome 11"/>
</dbReference>
<evidence type="ECO:0000313" key="2">
    <source>
        <dbReference type="Proteomes" id="UP001234297"/>
    </source>
</evidence>
<reference evidence="1 2" key="1">
    <citation type="journal article" date="2022" name="Hortic Res">
        <title>A haplotype resolved chromosomal level avocado genome allows analysis of novel avocado genes.</title>
        <authorList>
            <person name="Nath O."/>
            <person name="Fletcher S.J."/>
            <person name="Hayward A."/>
            <person name="Shaw L.M."/>
            <person name="Masouleh A.K."/>
            <person name="Furtado A."/>
            <person name="Henry R.J."/>
            <person name="Mitter N."/>
        </authorList>
    </citation>
    <scope>NUCLEOTIDE SEQUENCE [LARGE SCALE GENOMIC DNA]</scope>
    <source>
        <strain evidence="2">cv. Hass</strain>
    </source>
</reference>
<organism evidence="1 2">
    <name type="scientific">Persea americana</name>
    <name type="common">Avocado</name>
    <dbReference type="NCBI Taxonomy" id="3435"/>
    <lineage>
        <taxon>Eukaryota</taxon>
        <taxon>Viridiplantae</taxon>
        <taxon>Streptophyta</taxon>
        <taxon>Embryophyta</taxon>
        <taxon>Tracheophyta</taxon>
        <taxon>Spermatophyta</taxon>
        <taxon>Magnoliopsida</taxon>
        <taxon>Magnoliidae</taxon>
        <taxon>Laurales</taxon>
        <taxon>Lauraceae</taxon>
        <taxon>Persea</taxon>
    </lineage>
</organism>